<dbReference type="AlphaFoldDB" id="A0AA36DQ11"/>
<feature type="region of interest" description="Disordered" evidence="2">
    <location>
        <begin position="74"/>
        <end position="103"/>
    </location>
</feature>
<name>A0AA36DQ11_CYLNA</name>
<dbReference type="EMBL" id="CATQJL010000001">
    <property type="protein sequence ID" value="CAJ0590895.1"/>
    <property type="molecule type" value="Genomic_DNA"/>
</dbReference>
<organism evidence="3 4">
    <name type="scientific">Cylicocyclus nassatus</name>
    <name type="common">Nematode worm</name>
    <dbReference type="NCBI Taxonomy" id="53992"/>
    <lineage>
        <taxon>Eukaryota</taxon>
        <taxon>Metazoa</taxon>
        <taxon>Ecdysozoa</taxon>
        <taxon>Nematoda</taxon>
        <taxon>Chromadorea</taxon>
        <taxon>Rhabditida</taxon>
        <taxon>Rhabditina</taxon>
        <taxon>Rhabditomorpha</taxon>
        <taxon>Strongyloidea</taxon>
        <taxon>Strongylidae</taxon>
        <taxon>Cylicocyclus</taxon>
    </lineage>
</organism>
<evidence type="ECO:0000313" key="3">
    <source>
        <dbReference type="EMBL" id="CAJ0590895.1"/>
    </source>
</evidence>
<keyword evidence="1" id="KW-0175">Coiled coil</keyword>
<gene>
    <name evidence="3" type="ORF">CYNAS_LOCUS2878</name>
</gene>
<dbReference type="Proteomes" id="UP001176961">
    <property type="component" value="Unassembled WGS sequence"/>
</dbReference>
<proteinExistence type="predicted"/>
<feature type="coiled-coil region" evidence="1">
    <location>
        <begin position="122"/>
        <end position="163"/>
    </location>
</feature>
<evidence type="ECO:0000256" key="2">
    <source>
        <dbReference type="SAM" id="MobiDB-lite"/>
    </source>
</evidence>
<reference evidence="3" key="1">
    <citation type="submission" date="2023-07" db="EMBL/GenBank/DDBJ databases">
        <authorList>
            <consortium name="CYATHOMIX"/>
        </authorList>
    </citation>
    <scope>NUCLEOTIDE SEQUENCE</scope>
    <source>
        <strain evidence="3">N/A</strain>
    </source>
</reference>
<comment type="caution">
    <text evidence="3">The sequence shown here is derived from an EMBL/GenBank/DDBJ whole genome shotgun (WGS) entry which is preliminary data.</text>
</comment>
<feature type="compositionally biased region" description="Low complexity" evidence="2">
    <location>
        <begin position="166"/>
        <end position="183"/>
    </location>
</feature>
<evidence type="ECO:0000313" key="4">
    <source>
        <dbReference type="Proteomes" id="UP001176961"/>
    </source>
</evidence>
<accession>A0AA36DQ11</accession>
<sequence length="192" mass="21560">MGVAFRLKESIEEKLRNEVKKVQRHLRQEKEKYTGTGGGSYRMTKLAQYLQPLADALAEKHHIRGVPGIKWQEEEDNVATRPSSQECLGLSNEADSVPSSSRQRSAAAVVRESLSLFSDKRKELYEEEIKLARLKQKKIQLEIEVAELKKEEAKLLLDAAKARHVSTTSTAPAPAPSSSTTSPFGYVYYQDL</sequence>
<feature type="region of interest" description="Disordered" evidence="2">
    <location>
        <begin position="165"/>
        <end position="187"/>
    </location>
</feature>
<evidence type="ECO:0000256" key="1">
    <source>
        <dbReference type="SAM" id="Coils"/>
    </source>
</evidence>
<protein>
    <submittedName>
        <fullName evidence="3">Uncharacterized protein</fullName>
    </submittedName>
</protein>
<keyword evidence="4" id="KW-1185">Reference proteome</keyword>